<organism evidence="1 2">
    <name type="scientific">Francisella philomiragia</name>
    <dbReference type="NCBI Taxonomy" id="28110"/>
    <lineage>
        <taxon>Bacteria</taxon>
        <taxon>Pseudomonadati</taxon>
        <taxon>Pseudomonadota</taxon>
        <taxon>Gammaproteobacteria</taxon>
        <taxon>Thiotrichales</taxon>
        <taxon>Francisellaceae</taxon>
        <taxon>Francisella</taxon>
    </lineage>
</organism>
<dbReference type="Proteomes" id="UP000029117">
    <property type="component" value="Unassembled WGS sequence"/>
</dbReference>
<protein>
    <submittedName>
        <fullName evidence="1">Uncharacterized protein</fullName>
    </submittedName>
</protein>
<dbReference type="RefSeq" id="WP_155269603.1">
    <property type="nucleotide sequence ID" value="NZ_KN046798.1"/>
</dbReference>
<comment type="caution">
    <text evidence="1">The sequence shown here is derived from an EMBL/GenBank/DDBJ whole genome shotgun (WGS) entry which is preliminary data.</text>
</comment>
<sequence length="55" mass="6141">MEKFKHQETEKKADTPLKVWRIPCLSILLSQHPIEAGKMIDAPNETLAGNQGLPS</sequence>
<dbReference type="AlphaFoldDB" id="A0AAW3D8Y9"/>
<dbReference type="EMBL" id="JOUE01000006">
    <property type="protein sequence ID" value="KFJ42080.1"/>
    <property type="molecule type" value="Genomic_DNA"/>
</dbReference>
<evidence type="ECO:0000313" key="2">
    <source>
        <dbReference type="Proteomes" id="UP000029117"/>
    </source>
</evidence>
<evidence type="ECO:0000313" key="1">
    <source>
        <dbReference type="EMBL" id="KFJ42080.1"/>
    </source>
</evidence>
<reference evidence="1 2" key="1">
    <citation type="submission" date="2014-04" db="EMBL/GenBank/DDBJ databases">
        <authorList>
            <person name="Bishop-Lilly K.A."/>
            <person name="Broomall S.M."/>
            <person name="Chain P.S."/>
            <person name="Chertkov O."/>
            <person name="Coyne S.R."/>
            <person name="Daligault H.E."/>
            <person name="Davenport K.W."/>
            <person name="Erkkila T."/>
            <person name="Frey K.G."/>
            <person name="Gibbons H.S."/>
            <person name="Gu W."/>
            <person name="Jaissle J."/>
            <person name="Johnson S.L."/>
            <person name="Koroleva G.I."/>
            <person name="Ladner J.T."/>
            <person name="Lo C.-C."/>
            <person name="Minogue T.D."/>
            <person name="Munk C."/>
            <person name="Palacios G.F."/>
            <person name="Redden C.L."/>
            <person name="Rosenzweig C.N."/>
            <person name="Scholz M.B."/>
            <person name="Teshima H."/>
            <person name="Xu Y."/>
        </authorList>
    </citation>
    <scope>NUCLEOTIDE SEQUENCE [LARGE SCALE GENOMIC DNA]</scope>
    <source>
        <strain evidence="1 2">FAJ</strain>
    </source>
</reference>
<proteinExistence type="predicted"/>
<name>A0AAW3D8Y9_9GAMM</name>
<accession>A0AAW3D8Y9</accession>
<gene>
    <name evidence="1" type="ORF">DR78_438</name>
</gene>